<dbReference type="Pfam" id="PF03478">
    <property type="entry name" value="Beta-prop_KIB1-4"/>
    <property type="match status" value="1"/>
</dbReference>
<organism evidence="2">
    <name type="scientific">Aegilops tauschii</name>
    <name type="common">Tausch's goatgrass</name>
    <name type="synonym">Aegilops squarrosa</name>
    <dbReference type="NCBI Taxonomy" id="37682"/>
    <lineage>
        <taxon>Eukaryota</taxon>
        <taxon>Viridiplantae</taxon>
        <taxon>Streptophyta</taxon>
        <taxon>Embryophyta</taxon>
        <taxon>Tracheophyta</taxon>
        <taxon>Spermatophyta</taxon>
        <taxon>Magnoliopsida</taxon>
        <taxon>Liliopsida</taxon>
        <taxon>Poales</taxon>
        <taxon>Poaceae</taxon>
        <taxon>BOP clade</taxon>
        <taxon>Pooideae</taxon>
        <taxon>Triticodae</taxon>
        <taxon>Triticeae</taxon>
        <taxon>Triticinae</taxon>
        <taxon>Aegilops</taxon>
    </lineage>
</organism>
<sequence length="418" mass="46787">MPHDLGDGTSSTSPPWKDLPHELAGVVLSRLASHDDRLSFCAVCLDWRLAAKHQRLLLPPAVPCINLGKGEYQSLIDGKVRRFPIPSDCRADASFGSLLLFQHGPSSSCFLQDPFSGTTPAIELPCYYNWMPLHANGVVGTFKPHHGCGAPHNNIQKIVLLSPKLVIAVFQDCPFPNYSNFGGFCPGTALPLLWSEAGDTFAIQHHGGTFCYEDVAFHHGKIFAVCRMGNLFTYEFVGDSLSKSRVEHVIKEQPDAGYMDMKCYLVTSADNTKLLMVRWSILEVMNEFKLDHHTMDLRVFEADLDKGRWSEVKDLGHQVLFVGQTGSRAFAVTGSSEHHHQIFHGGNLVFLSGNDWSWEWKHKQHSAQCKCFNCRKFVHGIPIYCVFDIMSGKSSIVSLSTSDSQNKYFRSEWFFPSA</sequence>
<evidence type="ECO:0000259" key="1">
    <source>
        <dbReference type="Pfam" id="PF03478"/>
    </source>
</evidence>
<feature type="domain" description="KIB1-4 beta-propeller" evidence="1">
    <location>
        <begin position="74"/>
        <end position="352"/>
    </location>
</feature>
<evidence type="ECO:0000313" key="2">
    <source>
        <dbReference type="EnsemblPlants" id="EMT17589"/>
    </source>
</evidence>
<dbReference type="PANTHER" id="PTHR33110:SF90">
    <property type="entry name" value="F-BOX DOMAIN-CONTAINING PROTEIN"/>
    <property type="match status" value="1"/>
</dbReference>
<dbReference type="PANTHER" id="PTHR33110">
    <property type="entry name" value="F-BOX/KELCH-REPEAT PROTEIN-RELATED"/>
    <property type="match status" value="1"/>
</dbReference>
<dbReference type="InterPro" id="IPR036047">
    <property type="entry name" value="F-box-like_dom_sf"/>
</dbReference>
<reference evidence="2" key="1">
    <citation type="submission" date="2015-06" db="UniProtKB">
        <authorList>
            <consortium name="EnsemblPlants"/>
        </authorList>
    </citation>
    <scope>IDENTIFICATION</scope>
</reference>
<dbReference type="AlphaFoldDB" id="N1R224"/>
<accession>N1R224</accession>
<proteinExistence type="predicted"/>
<dbReference type="SUPFAM" id="SSF81383">
    <property type="entry name" value="F-box domain"/>
    <property type="match status" value="1"/>
</dbReference>
<name>N1R224_AEGTA</name>
<protein>
    <recommendedName>
        <fullName evidence="1">KIB1-4 beta-propeller domain-containing protein</fullName>
    </recommendedName>
</protein>
<dbReference type="EnsemblPlants" id="EMT17589">
    <property type="protein sequence ID" value="EMT17589"/>
    <property type="gene ID" value="F775_17330"/>
</dbReference>
<dbReference type="Gene3D" id="1.20.1280.50">
    <property type="match status" value="1"/>
</dbReference>
<dbReference type="InterPro" id="IPR005174">
    <property type="entry name" value="KIB1-4_b-propeller"/>
</dbReference>